<protein>
    <submittedName>
        <fullName evidence="2">Amidase</fullName>
        <ecNumber evidence="2">3.5.1.4</ecNumber>
    </submittedName>
</protein>
<dbReference type="PANTHER" id="PTHR46310:SF7">
    <property type="entry name" value="AMIDASE 1"/>
    <property type="match status" value="1"/>
</dbReference>
<proteinExistence type="predicted"/>
<dbReference type="PROSITE" id="PS00571">
    <property type="entry name" value="AMIDASES"/>
    <property type="match status" value="1"/>
</dbReference>
<dbReference type="PANTHER" id="PTHR46310">
    <property type="entry name" value="AMIDASE 1"/>
    <property type="match status" value="1"/>
</dbReference>
<dbReference type="SUPFAM" id="SSF75304">
    <property type="entry name" value="Amidase signature (AS) enzymes"/>
    <property type="match status" value="1"/>
</dbReference>
<gene>
    <name evidence="2" type="ORF">E5672_04950</name>
</gene>
<evidence type="ECO:0000313" key="3">
    <source>
        <dbReference type="Proteomes" id="UP000305471"/>
    </source>
</evidence>
<dbReference type="AlphaFoldDB" id="A0A4U0ZDX9"/>
<dbReference type="InterPro" id="IPR036928">
    <property type="entry name" value="AS_sf"/>
</dbReference>
<reference evidence="2 3" key="1">
    <citation type="submission" date="2019-04" db="EMBL/GenBank/DDBJ databases">
        <title>Alteromonas portus sp. nov., an alginate lyase-excreting marine bacterium.</title>
        <authorList>
            <person name="Huang H."/>
            <person name="Mo K."/>
            <person name="Bao S."/>
        </authorList>
    </citation>
    <scope>NUCLEOTIDE SEQUENCE [LARGE SCALE GENOMIC DNA]</scope>
    <source>
        <strain evidence="2 3">HB161718</strain>
    </source>
</reference>
<organism evidence="2 3">
    <name type="scientific">Alteromonas portus</name>
    <dbReference type="NCBI Taxonomy" id="2565549"/>
    <lineage>
        <taxon>Bacteria</taxon>
        <taxon>Pseudomonadati</taxon>
        <taxon>Pseudomonadota</taxon>
        <taxon>Gammaproteobacteria</taxon>
        <taxon>Alteromonadales</taxon>
        <taxon>Alteromonadaceae</taxon>
        <taxon>Alteromonas/Salinimonas group</taxon>
        <taxon>Alteromonas</taxon>
    </lineage>
</organism>
<dbReference type="Pfam" id="PF01425">
    <property type="entry name" value="Amidase"/>
    <property type="match status" value="2"/>
</dbReference>
<dbReference type="InterPro" id="IPR023631">
    <property type="entry name" value="Amidase_dom"/>
</dbReference>
<keyword evidence="2" id="KW-0378">Hydrolase</keyword>
<comment type="caution">
    <text evidence="2">The sequence shown here is derived from an EMBL/GenBank/DDBJ whole genome shotgun (WGS) entry which is preliminary data.</text>
</comment>
<dbReference type="Gene3D" id="3.90.1300.10">
    <property type="entry name" value="Amidase signature (AS) domain"/>
    <property type="match status" value="1"/>
</dbReference>
<dbReference type="NCBIfam" id="NF006169">
    <property type="entry name" value="PRK08310.1"/>
    <property type="match status" value="1"/>
</dbReference>
<dbReference type="EMBL" id="SWCO01000002">
    <property type="protein sequence ID" value="TKB04159.1"/>
    <property type="molecule type" value="Genomic_DNA"/>
</dbReference>
<evidence type="ECO:0000259" key="1">
    <source>
        <dbReference type="Pfam" id="PF01425"/>
    </source>
</evidence>
<sequence length="428" mass="45488">MSSPFVLKPCDATFTQAINNLKATFNCYDPIEDETSSSSNGQKQAVACGSTSERHHAHQALCGLGLAVKDLFHIQGLPTAAGNPDWLATHPIPESTNSCVAKILSAGAAFKGKTITDELAYSLHGQNKHYETLVNPVAPAHIPGGSSSGSAVAVSAHLADIGLGTDTGGSIRVPSSYQGLWGLRTTHGAVACDNMVALAPSFDTVGWMTRDLDTLTKVANVCLNSAAQSEISEAPKLGIATHLFEQTAHKSLCKTWLSALAEPNDCIELPEAQLNLDTLKTAATFRTLQGSEIWQQHGEWIEDTQPNIAKDIMLRLDWCKTITAQDIQQAKAQQSVVINHINTLFEEIDVLVMPTTPGVAPRCDADETTLANDRNALLALTAIAGLAGLPQLHLPLFTLHNAPCGLSLVGKKGNDLALLALAKKLTTR</sequence>
<dbReference type="OrthoDB" id="9811471at2"/>
<feature type="domain" description="Amidase" evidence="1">
    <location>
        <begin position="43"/>
        <end position="232"/>
    </location>
</feature>
<dbReference type="RefSeq" id="WP_136781189.1">
    <property type="nucleotide sequence ID" value="NZ_SWCO01000002.1"/>
</dbReference>
<name>A0A4U0ZDX9_9ALTE</name>
<dbReference type="EC" id="3.5.1.4" evidence="2"/>
<feature type="domain" description="Amidase" evidence="1">
    <location>
        <begin position="327"/>
        <end position="419"/>
    </location>
</feature>
<dbReference type="GO" id="GO:0004040">
    <property type="term" value="F:amidase activity"/>
    <property type="evidence" value="ECO:0007669"/>
    <property type="project" value="UniProtKB-EC"/>
</dbReference>
<dbReference type="Proteomes" id="UP000305471">
    <property type="component" value="Unassembled WGS sequence"/>
</dbReference>
<accession>A0A4U0ZDX9</accession>
<dbReference type="InterPro" id="IPR020556">
    <property type="entry name" value="Amidase_CS"/>
</dbReference>
<evidence type="ECO:0000313" key="2">
    <source>
        <dbReference type="EMBL" id="TKB04159.1"/>
    </source>
</evidence>
<keyword evidence="3" id="KW-1185">Reference proteome</keyword>